<accession>A0ABQ5IUB4</accession>
<evidence type="ECO:0000313" key="1">
    <source>
        <dbReference type="EMBL" id="GJU03833.1"/>
    </source>
</evidence>
<reference evidence="1" key="1">
    <citation type="journal article" date="2022" name="Int. J. Mol. Sci.">
        <title>Draft Genome of Tanacetum Coccineum: Genomic Comparison of Closely Related Tanacetum-Family Plants.</title>
        <authorList>
            <person name="Yamashiro T."/>
            <person name="Shiraishi A."/>
            <person name="Nakayama K."/>
            <person name="Satake H."/>
        </authorList>
    </citation>
    <scope>NUCLEOTIDE SEQUENCE</scope>
</reference>
<dbReference type="Proteomes" id="UP001151760">
    <property type="component" value="Unassembled WGS sequence"/>
</dbReference>
<keyword evidence="2" id="KW-1185">Reference proteome</keyword>
<dbReference type="EMBL" id="BQNB010021191">
    <property type="protein sequence ID" value="GJU03833.1"/>
    <property type="molecule type" value="Genomic_DNA"/>
</dbReference>
<sequence length="161" mass="18684">MIATKFVAIVDENARLSGENDSTWQARYHHKWHGVKAVRPGRHVRTAEDLKEPNELFRDDTISRPPASQGLARVKYPIRLDRRDHLQREKVPKFSGKWSKKGCGLNVKKMDFIETQKKFEELKFLNFSTDGMRPEDAAKVERLKDEIRAKHFPPLQHAASP</sequence>
<evidence type="ECO:0000313" key="2">
    <source>
        <dbReference type="Proteomes" id="UP001151760"/>
    </source>
</evidence>
<gene>
    <name evidence="1" type="ORF">Tco_1114171</name>
</gene>
<comment type="caution">
    <text evidence="1">The sequence shown here is derived from an EMBL/GenBank/DDBJ whole genome shotgun (WGS) entry which is preliminary data.</text>
</comment>
<name>A0ABQ5IUB4_9ASTR</name>
<reference evidence="1" key="2">
    <citation type="submission" date="2022-01" db="EMBL/GenBank/DDBJ databases">
        <authorList>
            <person name="Yamashiro T."/>
            <person name="Shiraishi A."/>
            <person name="Satake H."/>
            <person name="Nakayama K."/>
        </authorList>
    </citation>
    <scope>NUCLEOTIDE SEQUENCE</scope>
</reference>
<protein>
    <submittedName>
        <fullName evidence="1">Uncharacterized protein</fullName>
    </submittedName>
</protein>
<organism evidence="1 2">
    <name type="scientific">Tanacetum coccineum</name>
    <dbReference type="NCBI Taxonomy" id="301880"/>
    <lineage>
        <taxon>Eukaryota</taxon>
        <taxon>Viridiplantae</taxon>
        <taxon>Streptophyta</taxon>
        <taxon>Embryophyta</taxon>
        <taxon>Tracheophyta</taxon>
        <taxon>Spermatophyta</taxon>
        <taxon>Magnoliopsida</taxon>
        <taxon>eudicotyledons</taxon>
        <taxon>Gunneridae</taxon>
        <taxon>Pentapetalae</taxon>
        <taxon>asterids</taxon>
        <taxon>campanulids</taxon>
        <taxon>Asterales</taxon>
        <taxon>Asteraceae</taxon>
        <taxon>Asteroideae</taxon>
        <taxon>Anthemideae</taxon>
        <taxon>Anthemidinae</taxon>
        <taxon>Tanacetum</taxon>
    </lineage>
</organism>
<proteinExistence type="predicted"/>